<evidence type="ECO:0000313" key="4">
    <source>
        <dbReference type="EMBL" id="HEA87308.1"/>
    </source>
</evidence>
<dbReference type="EMBL" id="DSLG01000005">
    <property type="protein sequence ID" value="HEA87308.1"/>
    <property type="molecule type" value="Genomic_DNA"/>
</dbReference>
<dbReference type="AlphaFoldDB" id="A0A7C1SXF0"/>
<evidence type="ECO:0000259" key="3">
    <source>
        <dbReference type="Pfam" id="PF13439"/>
    </source>
</evidence>
<comment type="caution">
    <text evidence="4">The sequence shown here is derived from an EMBL/GenBank/DDBJ whole genome shotgun (WGS) entry which is preliminary data.</text>
</comment>
<dbReference type="EMBL" id="DSTU01000008">
    <property type="protein sequence ID" value="HFJ54263.1"/>
    <property type="molecule type" value="Genomic_DNA"/>
</dbReference>
<dbReference type="CDD" id="cd03809">
    <property type="entry name" value="GT4_MtfB-like"/>
    <property type="match status" value="1"/>
</dbReference>
<reference evidence="4" key="1">
    <citation type="journal article" date="2020" name="mSystems">
        <title>Genome- and Community-Level Interaction Insights into Carbon Utilization and Element Cycling Functions of Hydrothermarchaeota in Hydrothermal Sediment.</title>
        <authorList>
            <person name="Zhou Z."/>
            <person name="Liu Y."/>
            <person name="Xu W."/>
            <person name="Pan J."/>
            <person name="Luo Z.H."/>
            <person name="Li M."/>
        </authorList>
    </citation>
    <scope>NUCLEOTIDE SEQUENCE [LARGE SCALE GENOMIC DNA]</scope>
    <source>
        <strain evidence="4">SpSt-265</strain>
        <strain evidence="5">SpSt-465</strain>
    </source>
</reference>
<dbReference type="GO" id="GO:0009103">
    <property type="term" value="P:lipopolysaccharide biosynthetic process"/>
    <property type="evidence" value="ECO:0007669"/>
    <property type="project" value="TreeGrafter"/>
</dbReference>
<dbReference type="Pfam" id="PF13439">
    <property type="entry name" value="Glyco_transf_4"/>
    <property type="match status" value="1"/>
</dbReference>
<dbReference type="PANTHER" id="PTHR46401">
    <property type="entry name" value="GLYCOSYLTRANSFERASE WBBK-RELATED"/>
    <property type="match status" value="1"/>
</dbReference>
<feature type="domain" description="Glycosyl transferase family 1" evidence="2">
    <location>
        <begin position="200"/>
        <end position="359"/>
    </location>
</feature>
<dbReference type="Pfam" id="PF00534">
    <property type="entry name" value="Glycos_transf_1"/>
    <property type="match status" value="1"/>
</dbReference>
<sequence>MKLRKTVALDVRKLLRPKTGIGNYISELIYHLSALNSEFTYLLLGDRPVRSGEIPSNCEYVAIGRFYREDGRLAQLYSPLWLNLLVSRYLNHRKVALFHGPNFVVPLNANCPCVTTVHDLAFLKAPQAYTRIYRRYMIYQVRNAVRRSAMVIAVSDATKNDLVSLMHVPEEKIAVIYHGVDSKFQPCRDSGFLTGIRTRFNLPQRFLLSVGVIEHRKNLEALFRAARTLMAEGLTDGVVLAGKEGLGAEKIRQYAINLGIGDQVHYLGYVADDLLVGLYNLAQCLVYPSWYEGFGMPVLEAMACGCPVVASDASSIPEAAGNAALLFPPSDSNLLEIKLRQLLTSEQLRSEMIIRGRTWVNQFTWEKTAEKHLALYQKVLADFCFKEE</sequence>
<dbReference type="PANTHER" id="PTHR46401:SF2">
    <property type="entry name" value="GLYCOSYLTRANSFERASE WBBK-RELATED"/>
    <property type="match status" value="1"/>
</dbReference>
<accession>A0A7C1SXF0</accession>
<keyword evidence="1 4" id="KW-0808">Transferase</keyword>
<name>A0A7C1SXF0_UNCW3</name>
<evidence type="ECO:0000259" key="2">
    <source>
        <dbReference type="Pfam" id="PF00534"/>
    </source>
</evidence>
<evidence type="ECO:0000313" key="5">
    <source>
        <dbReference type="EMBL" id="HFJ54263.1"/>
    </source>
</evidence>
<gene>
    <name evidence="4" type="ORF">ENP94_04765</name>
    <name evidence="5" type="ORF">ENS16_06200</name>
</gene>
<dbReference type="GO" id="GO:0016757">
    <property type="term" value="F:glycosyltransferase activity"/>
    <property type="evidence" value="ECO:0007669"/>
    <property type="project" value="InterPro"/>
</dbReference>
<dbReference type="Gene3D" id="3.40.50.2000">
    <property type="entry name" value="Glycogen Phosphorylase B"/>
    <property type="match status" value="2"/>
</dbReference>
<feature type="domain" description="Glycosyltransferase subfamily 4-like N-terminal" evidence="3">
    <location>
        <begin position="20"/>
        <end position="182"/>
    </location>
</feature>
<evidence type="ECO:0000256" key="1">
    <source>
        <dbReference type="ARBA" id="ARBA00022679"/>
    </source>
</evidence>
<proteinExistence type="predicted"/>
<dbReference type="SUPFAM" id="SSF53756">
    <property type="entry name" value="UDP-Glycosyltransferase/glycogen phosphorylase"/>
    <property type="match status" value="1"/>
</dbReference>
<protein>
    <submittedName>
        <fullName evidence="4">Glycosyltransferase family 1 protein</fullName>
    </submittedName>
</protein>
<organism evidence="4">
    <name type="scientific">candidate division WOR-3 bacterium</name>
    <dbReference type="NCBI Taxonomy" id="2052148"/>
    <lineage>
        <taxon>Bacteria</taxon>
        <taxon>Bacteria division WOR-3</taxon>
    </lineage>
</organism>
<dbReference type="InterPro" id="IPR001296">
    <property type="entry name" value="Glyco_trans_1"/>
</dbReference>
<dbReference type="InterPro" id="IPR028098">
    <property type="entry name" value="Glyco_trans_4-like_N"/>
</dbReference>